<feature type="region of interest" description="Disordered" evidence="1">
    <location>
        <begin position="244"/>
        <end position="267"/>
    </location>
</feature>
<evidence type="ECO:0000313" key="4">
    <source>
        <dbReference type="Proteomes" id="UP000241546"/>
    </source>
</evidence>
<dbReference type="GeneID" id="36601741"/>
<evidence type="ECO:0000259" key="2">
    <source>
        <dbReference type="Pfam" id="PF06985"/>
    </source>
</evidence>
<dbReference type="Proteomes" id="UP000241546">
    <property type="component" value="Unassembled WGS sequence"/>
</dbReference>
<dbReference type="PANTHER" id="PTHR10622:SF10">
    <property type="entry name" value="HET DOMAIN-CONTAINING PROTEIN"/>
    <property type="match status" value="1"/>
</dbReference>
<sequence>MTNISDKIARVADLSNYTEITPEKLKKIFDDIGSSPEKLRAALNLWFVPDFKPTFVRHEENAVSTLQDIEFLESPETERPQRPLRMIDIETGNIVDAWNISHLDSYCILSHRWKGDEITLAHFMRARKKHLQRSRDKAEDLGVVDSSVEASAARGDDISLVLEQCRLDILEQEQILEMILNRESETLSVEELVRRRVEGNEMRSKMNSARQARDSKKSMVDLCEIEKKMFDKIIDRAGKAVGSNAEETPLVSETSSTLQPAASDHHATTSAVVRDAIQAYADAEESYEKLIKDQALVESRCQIFQKRTRLGDEVDELIRRLQRWKSALKLDSSIKEARRIFQTSHFQRRGARYIWSDTCCIDKKNYGELSNSLSLMGDWYSNAEFCLVHLDTNWREADAIDDLRKFQTSEKKIEGKADKVLDPAPAPNIRKFKEIPSSIEWASRAWTLQELVMSKMTYFANSEWQPLSRPIESLGDIYSLVPFMALYNGGLDAAKVSRWKAENFAALVPYLHKDDAELIWNSSIYDRWDADDREEARCVTESLQLVAILNALGFRFPDNMTVETATSEISRAVYLASSDLVESKRHKSDDKRVQLLAKLKMLLSEESAEEIIKFFITYLAAKVGGAIVKDRRSIAKFGHVELLRAWEKGVARHGFPAHLVLLLSCSRNATVAVDHVYSLMGILGVRFPSFHAEGYAKALSRLLDEVIVTYNDVSVFNWAGAEMGSPVRGRSMYPASHKAYGKDEDRGRRYNMMISAKVRQQRRETMITYHGIIQMLREAIDCVKDKKRGPVPLHWVAEIASIIDNSTFEHLKPKLESMGKIILYIKKLHDRLKQLALSNNAARNDSDSVQGADEKPSWSMNFSPSLPSLKSSSKKVAGFGMGKDIKSSFGMFSSKSTEKAAAAEESAPSAVAPASPPEPEWKVLDSGVMEYLKFIRQSDEEQDGPEPLLPQQLKDIVFKVVEPELVEGQAKGNEEGPTEDMTCPNPIIVNSSGIEGIFDIQRIVVTMIDREKLVRQVAKATSSKQKISGWCTISTGFANVAVRFACEQRILKTQLDVEKATEDTVIKEGSRAKKLYKNLELQNIGQMVEDGKDLVAKNTVGGGNNDGEVEEKDSTDYARATKEEKAIVRMLDYIQEPRLQLVAGEWVLARFSGVPGAKWFLCFLELGSTHQFYGQRIASTEIDFANSAVEPGLMSAWHIYMDRKKQKMCKILDTYIKSSEKAMQGEEKLSKATNLASDSYDKLADAGIQRIESARSFSSMSPLTMKFPFSANNGSSNDVKGTDSDSDTEDDNFFEGLLDHAKEAAVSLGHYTVLAAYEKFFEMRAQRLDKYLAVSVLKKTPKILQTAVENLDENKGFLPAMFHSGQRIHMF</sequence>
<dbReference type="OrthoDB" id="674604at2759"/>
<organism evidence="3 4">
    <name type="scientific">Trichoderma citrinoviride</name>
    <dbReference type="NCBI Taxonomy" id="58853"/>
    <lineage>
        <taxon>Eukaryota</taxon>
        <taxon>Fungi</taxon>
        <taxon>Dikarya</taxon>
        <taxon>Ascomycota</taxon>
        <taxon>Pezizomycotina</taxon>
        <taxon>Sordariomycetes</taxon>
        <taxon>Hypocreomycetidae</taxon>
        <taxon>Hypocreales</taxon>
        <taxon>Hypocreaceae</taxon>
        <taxon>Trichoderma</taxon>
    </lineage>
</organism>
<gene>
    <name evidence="3" type="ORF">BBK36DRAFT_1143782</name>
</gene>
<feature type="compositionally biased region" description="Low complexity" evidence="1">
    <location>
        <begin position="863"/>
        <end position="873"/>
    </location>
</feature>
<keyword evidence="4" id="KW-1185">Reference proteome</keyword>
<reference evidence="4" key="1">
    <citation type="submission" date="2016-07" db="EMBL/GenBank/DDBJ databases">
        <title>Multiple horizontal gene transfer events from other fungi enriched the ability of initially mycotrophic Trichoderma (Ascomycota) to feed on dead plant biomass.</title>
        <authorList>
            <consortium name="DOE Joint Genome Institute"/>
            <person name="Atanasova L."/>
            <person name="Chenthamara K."/>
            <person name="Zhang J."/>
            <person name="Grujic M."/>
            <person name="Henrissat B."/>
            <person name="Kuo A."/>
            <person name="Aerts A."/>
            <person name="Salamov A."/>
            <person name="Lipzen A."/>
            <person name="Labutti K."/>
            <person name="Barry K."/>
            <person name="Miao Y."/>
            <person name="Rahimi M.J."/>
            <person name="Shen Q."/>
            <person name="Grigoriev I.V."/>
            <person name="Kubicek C.P."/>
            <person name="Druzhinina I.S."/>
        </authorList>
    </citation>
    <scope>NUCLEOTIDE SEQUENCE [LARGE SCALE GENOMIC DNA]</scope>
    <source>
        <strain evidence="4">TUCIM 6016</strain>
    </source>
</reference>
<dbReference type="InterPro" id="IPR010730">
    <property type="entry name" value="HET"/>
</dbReference>
<feature type="compositionally biased region" description="Polar residues" evidence="1">
    <location>
        <begin position="251"/>
        <end position="260"/>
    </location>
</feature>
<dbReference type="PANTHER" id="PTHR10622">
    <property type="entry name" value="HET DOMAIN-CONTAINING PROTEIN"/>
    <property type="match status" value="1"/>
</dbReference>
<feature type="region of interest" description="Disordered" evidence="1">
    <location>
        <begin position="842"/>
        <end position="873"/>
    </location>
</feature>
<dbReference type="EMBL" id="KZ680219">
    <property type="protein sequence ID" value="PTB63284.1"/>
    <property type="molecule type" value="Genomic_DNA"/>
</dbReference>
<protein>
    <recommendedName>
        <fullName evidence="2">Heterokaryon incompatibility domain-containing protein</fullName>
    </recommendedName>
</protein>
<dbReference type="Pfam" id="PF06985">
    <property type="entry name" value="HET"/>
    <property type="match status" value="1"/>
</dbReference>
<evidence type="ECO:0000313" key="3">
    <source>
        <dbReference type="EMBL" id="PTB63284.1"/>
    </source>
</evidence>
<feature type="domain" description="Heterokaryon incompatibility" evidence="2">
    <location>
        <begin position="330"/>
        <end position="450"/>
    </location>
</feature>
<evidence type="ECO:0000256" key="1">
    <source>
        <dbReference type="SAM" id="MobiDB-lite"/>
    </source>
</evidence>
<dbReference type="RefSeq" id="XP_024746604.1">
    <property type="nucleotide sequence ID" value="XM_024893623.1"/>
</dbReference>
<name>A0A2T4B1U4_9HYPO</name>
<accession>A0A2T4B1U4</accession>
<proteinExistence type="predicted"/>